<organism evidence="1 2">
    <name type="scientific">Phaeobacter inhibens</name>
    <dbReference type="NCBI Taxonomy" id="221822"/>
    <lineage>
        <taxon>Bacteria</taxon>
        <taxon>Pseudomonadati</taxon>
        <taxon>Pseudomonadota</taxon>
        <taxon>Alphaproteobacteria</taxon>
        <taxon>Rhodobacterales</taxon>
        <taxon>Roseobacteraceae</taxon>
        <taxon>Phaeobacter</taxon>
    </lineage>
</organism>
<reference evidence="1 2" key="2">
    <citation type="journal article" date="2017" name="Genome Biol. Evol.">
        <title>Trajectories and Drivers of Genome Evolution in Surface-Associated Marine Phaeobacter.</title>
        <authorList>
            <person name="Freese H.M."/>
            <person name="Sikorski J."/>
            <person name="Bunk B."/>
            <person name="Scheuner C."/>
            <person name="Meier-Kolthoff J.P."/>
            <person name="Sproer C."/>
            <person name="Gram L."/>
            <person name="Overmann J."/>
        </authorList>
    </citation>
    <scope>NUCLEOTIDE SEQUENCE [LARGE SCALE GENOMIC DNA]</scope>
    <source>
        <strain evidence="1 2">P88</strain>
        <plasmid evidence="2">pp88_c</plasmid>
    </source>
</reference>
<evidence type="ECO:0000313" key="2">
    <source>
        <dbReference type="Proteomes" id="UP000236447"/>
    </source>
</evidence>
<dbReference type="EMBL" id="CP010728">
    <property type="protein sequence ID" value="AUR01534.1"/>
    <property type="molecule type" value="Genomic_DNA"/>
</dbReference>
<protein>
    <submittedName>
        <fullName evidence="1">Uncharacterized protein</fullName>
    </submittedName>
</protein>
<dbReference type="AlphaFoldDB" id="A0A2I7KG38"/>
<reference evidence="1 2" key="1">
    <citation type="journal article" date="2017" name="Front. Microbiol.">
        <title>Phaeobacter piscinae sp. nov., a species of the Roseobacter group and potential aquaculture probiont.</title>
        <authorList>
            <person name="Sonnenschein E.C."/>
            <person name="Phippen C.B.W."/>
            <person name="Nielsen K.F."/>
            <person name="Mateiu R.V."/>
            <person name="Melchiorsen J."/>
            <person name="Gram L."/>
            <person name="Overmann J."/>
            <person name="Freese H.M."/>
        </authorList>
    </citation>
    <scope>NUCLEOTIDE SEQUENCE [LARGE SCALE GENOMIC DNA]</scope>
    <source>
        <strain evidence="1 2">P88</strain>
        <plasmid evidence="2">pp88_c</plasmid>
    </source>
</reference>
<dbReference type="Proteomes" id="UP000236447">
    <property type="component" value="Plasmid pP88_c"/>
</dbReference>
<sequence>MMQGLVSGQTLTCHLNGRCSFDREIGGCVMPNGIYLASE</sequence>
<name>A0A2I7KG38_9RHOB</name>
<geneLocation type="plasmid" evidence="2">
    <name>pp88_c</name>
</geneLocation>
<gene>
    <name evidence="1" type="ORF">PhaeoP88_04222</name>
</gene>
<evidence type="ECO:0000313" key="1">
    <source>
        <dbReference type="EMBL" id="AUR01534.1"/>
    </source>
</evidence>
<accession>A0A2I7KG38</accession>
<keyword evidence="1" id="KW-0614">Plasmid</keyword>
<proteinExistence type="predicted"/>